<feature type="compositionally biased region" description="Low complexity" evidence="1">
    <location>
        <begin position="267"/>
        <end position="283"/>
    </location>
</feature>
<evidence type="ECO:0000313" key="3">
    <source>
        <dbReference type="RefSeq" id="XP_056855166.1"/>
    </source>
</evidence>
<organism evidence="2 3">
    <name type="scientific">Raphanus sativus</name>
    <name type="common">Radish</name>
    <name type="synonym">Raphanus raphanistrum var. sativus</name>
    <dbReference type="NCBI Taxonomy" id="3726"/>
    <lineage>
        <taxon>Eukaryota</taxon>
        <taxon>Viridiplantae</taxon>
        <taxon>Streptophyta</taxon>
        <taxon>Embryophyta</taxon>
        <taxon>Tracheophyta</taxon>
        <taxon>Spermatophyta</taxon>
        <taxon>Magnoliopsida</taxon>
        <taxon>eudicotyledons</taxon>
        <taxon>Gunneridae</taxon>
        <taxon>Pentapetalae</taxon>
        <taxon>rosids</taxon>
        <taxon>malvids</taxon>
        <taxon>Brassicales</taxon>
        <taxon>Brassicaceae</taxon>
        <taxon>Brassiceae</taxon>
        <taxon>Raphanus</taxon>
    </lineage>
</organism>
<protein>
    <submittedName>
        <fullName evidence="3">Uncharacterized protein LOC130504566</fullName>
    </submittedName>
</protein>
<feature type="region of interest" description="Disordered" evidence="1">
    <location>
        <begin position="149"/>
        <end position="182"/>
    </location>
</feature>
<gene>
    <name evidence="3" type="primary">LOC130504566</name>
</gene>
<reference evidence="3" key="1">
    <citation type="submission" date="2025-08" db="UniProtKB">
        <authorList>
            <consortium name="RefSeq"/>
        </authorList>
    </citation>
    <scope>IDENTIFICATION</scope>
    <source>
        <tissue evidence="3">Leaf</tissue>
    </source>
</reference>
<dbReference type="KEGG" id="rsz:130504566"/>
<feature type="region of interest" description="Disordered" evidence="1">
    <location>
        <begin position="80"/>
        <end position="117"/>
    </location>
</feature>
<sequence>METLFQSYYVPEEEKLSYATKTLTGPALAWWEEEEYDSWYCGDPAHTWESFKFEILEDFVKKGPEFEFPMILTHAGWHHTSTISSKPDSKQANQHHSPQKIEPAVKKKTVKKQEGSQLSSLQLIKVPETFPSSKGTLQPGKNKAEVVLERREPQTEDQAMAQGLEKPPASSNQRTEVTDHMDDPHKEITRCLNAKVKQEVTTSNFLNPDDPPGPAPSTRKPDHSRGVVLSFLLKGEPPDVIQFRGRNFFKGEGMMRPSNQWSNQSSTKLPKPTTLEPPAIEVQ</sequence>
<evidence type="ECO:0000313" key="2">
    <source>
        <dbReference type="Proteomes" id="UP000504610"/>
    </source>
</evidence>
<feature type="region of interest" description="Disordered" evidence="1">
    <location>
        <begin position="250"/>
        <end position="283"/>
    </location>
</feature>
<name>A0A9W3CUJ6_RAPSA</name>
<dbReference type="AlphaFoldDB" id="A0A9W3CUJ6"/>
<dbReference type="GeneID" id="130504566"/>
<dbReference type="OrthoDB" id="1113674at2759"/>
<feature type="region of interest" description="Disordered" evidence="1">
    <location>
        <begin position="199"/>
        <end position="223"/>
    </location>
</feature>
<keyword evidence="2" id="KW-1185">Reference proteome</keyword>
<feature type="compositionally biased region" description="Polar residues" evidence="1">
    <location>
        <begin position="80"/>
        <end position="96"/>
    </location>
</feature>
<evidence type="ECO:0000256" key="1">
    <source>
        <dbReference type="SAM" id="MobiDB-lite"/>
    </source>
</evidence>
<feature type="compositionally biased region" description="Polar residues" evidence="1">
    <location>
        <begin position="257"/>
        <end position="266"/>
    </location>
</feature>
<accession>A0A9W3CUJ6</accession>
<dbReference type="Proteomes" id="UP000504610">
    <property type="component" value="Unplaced"/>
</dbReference>
<dbReference type="RefSeq" id="XP_056855166.1">
    <property type="nucleotide sequence ID" value="XM_056999186.1"/>
</dbReference>
<proteinExistence type="predicted"/>